<dbReference type="EMBL" id="KB706793">
    <property type="protein sequence ID" value="EMR65760.1"/>
    <property type="molecule type" value="Genomic_DNA"/>
</dbReference>
<feature type="compositionally biased region" description="Basic and acidic residues" evidence="1">
    <location>
        <begin position="136"/>
        <end position="147"/>
    </location>
</feature>
<sequence>MEKISKAPDKLVRAVLIALCDDSDVERKAVEYLSSLTAWAGNADSRSRKRKAESDIHICVQCKDAFYDDENVGKPCLFHDGELEVDDENDFWADHDEDCHGTIDTPEMREEYPEGFFWNCCDKPGTAEGCTRGRHRAADDTRARLKADSPGSRSGEDEGDEDEDGDEEEEEDFY</sequence>
<dbReference type="KEGG" id="ela:UCREL1_7246"/>
<feature type="region of interest" description="Disordered" evidence="1">
    <location>
        <begin position="130"/>
        <end position="174"/>
    </location>
</feature>
<name>M7TGC1_EUTLA</name>
<reference evidence="3" key="1">
    <citation type="journal article" date="2013" name="Genome Announc.">
        <title>Draft genome sequence of the grapevine dieback fungus Eutypa lata UCR-EL1.</title>
        <authorList>
            <person name="Blanco-Ulate B."/>
            <person name="Rolshausen P.E."/>
            <person name="Cantu D."/>
        </authorList>
    </citation>
    <scope>NUCLEOTIDE SEQUENCE [LARGE SCALE GENOMIC DNA]</scope>
    <source>
        <strain evidence="3">UCR-EL1</strain>
    </source>
</reference>
<proteinExistence type="predicted"/>
<evidence type="ECO:0000313" key="2">
    <source>
        <dbReference type="EMBL" id="EMR65760.1"/>
    </source>
</evidence>
<protein>
    <recommendedName>
        <fullName evidence="4">C2H2-type domain-containing protein</fullName>
    </recommendedName>
</protein>
<dbReference type="Proteomes" id="UP000012174">
    <property type="component" value="Unassembled WGS sequence"/>
</dbReference>
<dbReference type="STRING" id="1287681.M7TGC1"/>
<dbReference type="eggNOG" id="ENOG502S9SQ">
    <property type="taxonomic scope" value="Eukaryota"/>
</dbReference>
<accession>M7TGC1</accession>
<dbReference type="OMA" id="RWCCCER"/>
<dbReference type="OrthoDB" id="5422613at2759"/>
<feature type="compositionally biased region" description="Acidic residues" evidence="1">
    <location>
        <begin position="157"/>
        <end position="174"/>
    </location>
</feature>
<evidence type="ECO:0000256" key="1">
    <source>
        <dbReference type="SAM" id="MobiDB-lite"/>
    </source>
</evidence>
<evidence type="ECO:0008006" key="4">
    <source>
        <dbReference type="Google" id="ProtNLM"/>
    </source>
</evidence>
<evidence type="ECO:0000313" key="3">
    <source>
        <dbReference type="Proteomes" id="UP000012174"/>
    </source>
</evidence>
<keyword evidence="3" id="KW-1185">Reference proteome</keyword>
<organism evidence="2 3">
    <name type="scientific">Eutypa lata (strain UCR-EL1)</name>
    <name type="common">Grapevine dieback disease fungus</name>
    <name type="synonym">Eutypa armeniacae</name>
    <dbReference type="NCBI Taxonomy" id="1287681"/>
    <lineage>
        <taxon>Eukaryota</taxon>
        <taxon>Fungi</taxon>
        <taxon>Dikarya</taxon>
        <taxon>Ascomycota</taxon>
        <taxon>Pezizomycotina</taxon>
        <taxon>Sordariomycetes</taxon>
        <taxon>Xylariomycetidae</taxon>
        <taxon>Xylariales</taxon>
        <taxon>Diatrypaceae</taxon>
        <taxon>Eutypa</taxon>
    </lineage>
</organism>
<gene>
    <name evidence="2" type="ORF">UCREL1_7246</name>
</gene>
<dbReference type="PANTHER" id="PTHR38167:SF1">
    <property type="entry name" value="C2H2-TYPE DOMAIN-CONTAINING PROTEIN"/>
    <property type="match status" value="1"/>
</dbReference>
<dbReference type="PANTHER" id="PTHR38167">
    <property type="entry name" value="C2H2-TYPE DOMAIN-CONTAINING PROTEIN"/>
    <property type="match status" value="1"/>
</dbReference>
<dbReference type="HOGENOM" id="CLU_093552_1_1_1"/>
<dbReference type="AlphaFoldDB" id="M7TGC1"/>